<dbReference type="EMBL" id="CP022129">
    <property type="protein sequence ID" value="ASF48515.1"/>
    <property type="molecule type" value="Genomic_DNA"/>
</dbReference>
<dbReference type="AlphaFoldDB" id="A0A1Z4C4T4"/>
<organism evidence="1 2">
    <name type="scientific">Methylovulum psychrotolerans</name>
    <dbReference type="NCBI Taxonomy" id="1704499"/>
    <lineage>
        <taxon>Bacteria</taxon>
        <taxon>Pseudomonadati</taxon>
        <taxon>Pseudomonadota</taxon>
        <taxon>Gammaproteobacteria</taxon>
        <taxon>Methylococcales</taxon>
        <taxon>Methylococcaceae</taxon>
        <taxon>Methylovulum</taxon>
    </lineage>
</organism>
<name>A0A1Z4C4T4_9GAMM</name>
<dbReference type="KEGG" id="mpsy:CEK71_22015"/>
<reference evidence="1 2" key="1">
    <citation type="submission" date="2017-06" db="EMBL/GenBank/DDBJ databases">
        <title>Genome Sequencing of the methanotroph Methylovulum psychrotolerants str. HV10-M2 isolated from a high-altitude environment.</title>
        <authorList>
            <person name="Mateos-Rivera A."/>
        </authorList>
    </citation>
    <scope>NUCLEOTIDE SEQUENCE [LARGE SCALE GENOMIC DNA]</scope>
    <source>
        <strain evidence="1 2">HV10_M2</strain>
    </source>
</reference>
<proteinExistence type="predicted"/>
<evidence type="ECO:0000313" key="1">
    <source>
        <dbReference type="EMBL" id="ASF48515.1"/>
    </source>
</evidence>
<accession>A0A1Z4C4T4</accession>
<dbReference type="RefSeq" id="WP_088621377.1">
    <property type="nucleotide sequence ID" value="NZ_CP022129.1"/>
</dbReference>
<gene>
    <name evidence="1" type="ORF">CEK71_22015</name>
</gene>
<evidence type="ECO:0000313" key="2">
    <source>
        <dbReference type="Proteomes" id="UP000197019"/>
    </source>
</evidence>
<protein>
    <submittedName>
        <fullName evidence="1">Uncharacterized protein</fullName>
    </submittedName>
</protein>
<sequence>MSMDIIKKHFGPCLTYETLDEPIQDFYTIAVDIASHSLSQAMLYRKGKAHPYPCYVGFPLKPTFNAGTCDLAQGGSIIAINAAVPYLLFSACFIYSTRIDATVGLPIEVDGKLLVYDTKLELIGKISALPPTSDGYFQLFNQLFSKAEYQAANLTYAIFLYTITIRFIVMHEVMHIVLGHTAYMQKEMSLGIFLELSSERESDTINHEFLHCLEFIADRNAVRGIARKMVQGDPNFSSQAETDLLQGTAIGRPTYIIRGIMTAATLMFHMFASRDESLRKPICSHPNPYIRSQWLAMELGHELGEEYGFKESILTPMAYTAATLSANFQCPGNWRSASEQDADPDNGNRPHISDAAYSNILRLAQHWSGHLYQNFAPKFVTESGIIIP</sequence>
<dbReference type="Proteomes" id="UP000197019">
    <property type="component" value="Chromosome"/>
</dbReference>
<keyword evidence="2" id="KW-1185">Reference proteome</keyword>